<dbReference type="InterPro" id="IPR000477">
    <property type="entry name" value="RT_dom"/>
</dbReference>
<dbReference type="SUPFAM" id="SSF56219">
    <property type="entry name" value="DNase I-like"/>
    <property type="match status" value="1"/>
</dbReference>
<dbReference type="InterPro" id="IPR036691">
    <property type="entry name" value="Endo/exonu/phosph_ase_sf"/>
</dbReference>
<organism evidence="2 3">
    <name type="scientific">Penicillium brasilianum</name>
    <dbReference type="NCBI Taxonomy" id="104259"/>
    <lineage>
        <taxon>Eukaryota</taxon>
        <taxon>Fungi</taxon>
        <taxon>Dikarya</taxon>
        <taxon>Ascomycota</taxon>
        <taxon>Pezizomycotina</taxon>
        <taxon>Eurotiomycetes</taxon>
        <taxon>Eurotiomycetidae</taxon>
        <taxon>Eurotiales</taxon>
        <taxon>Aspergillaceae</taxon>
        <taxon>Penicillium</taxon>
    </lineage>
</organism>
<dbReference type="PROSITE" id="PS50878">
    <property type="entry name" value="RT_POL"/>
    <property type="match status" value="1"/>
</dbReference>
<keyword evidence="3" id="KW-1185">Reference proteome</keyword>
<name>A0A0F7U5J0_PENBI</name>
<gene>
    <name evidence="2" type="ORF">PMG11_11213</name>
</gene>
<dbReference type="InterPro" id="IPR005135">
    <property type="entry name" value="Endo/exonuclease/phosphatase"/>
</dbReference>
<protein>
    <submittedName>
        <fullName evidence="2">Putative Reverse transcriptase</fullName>
    </submittedName>
</protein>
<dbReference type="PANTHER" id="PTHR33481">
    <property type="entry name" value="REVERSE TRANSCRIPTASE"/>
    <property type="match status" value="1"/>
</dbReference>
<dbReference type="Gene3D" id="3.60.10.10">
    <property type="entry name" value="Endonuclease/exonuclease/phosphatase"/>
    <property type="match status" value="1"/>
</dbReference>
<dbReference type="InterPro" id="IPR036397">
    <property type="entry name" value="RNaseH_sf"/>
</dbReference>
<evidence type="ECO:0000259" key="1">
    <source>
        <dbReference type="PROSITE" id="PS50878"/>
    </source>
</evidence>
<dbReference type="SUPFAM" id="SSF56672">
    <property type="entry name" value="DNA/RNA polymerases"/>
    <property type="match status" value="1"/>
</dbReference>
<dbReference type="EMBL" id="CDHK01000021">
    <property type="protein sequence ID" value="CEJ62722.1"/>
    <property type="molecule type" value="Genomic_DNA"/>
</dbReference>
<dbReference type="Pfam" id="PF00078">
    <property type="entry name" value="RVT_1"/>
    <property type="match status" value="1"/>
</dbReference>
<evidence type="ECO:0000313" key="3">
    <source>
        <dbReference type="Proteomes" id="UP000042958"/>
    </source>
</evidence>
<dbReference type="GO" id="GO:0003676">
    <property type="term" value="F:nucleic acid binding"/>
    <property type="evidence" value="ECO:0007669"/>
    <property type="project" value="InterPro"/>
</dbReference>
<evidence type="ECO:0000313" key="2">
    <source>
        <dbReference type="EMBL" id="CEJ62722.1"/>
    </source>
</evidence>
<dbReference type="Pfam" id="PF14529">
    <property type="entry name" value="Exo_endo_phos_2"/>
    <property type="match status" value="1"/>
</dbReference>
<feature type="domain" description="Reverse transcriptase" evidence="1">
    <location>
        <begin position="488"/>
        <end position="749"/>
    </location>
</feature>
<dbReference type="InterPro" id="IPR043502">
    <property type="entry name" value="DNA/RNA_pol_sf"/>
</dbReference>
<keyword evidence="2" id="KW-0808">Transferase</keyword>
<dbReference type="AlphaFoldDB" id="A0A0F7U5J0"/>
<dbReference type="Gene3D" id="3.30.420.10">
    <property type="entry name" value="Ribonuclease H-like superfamily/Ribonuclease H"/>
    <property type="match status" value="1"/>
</dbReference>
<sequence>MNRTARTAGSSIHHVMNRNLRIIQLNNAVALAIQEPQARRIQGRLLTTPMGHHKWTKMVPSIWREGRWAIRSMLWVKKEVEAEQVPIESPDLTAAVIRLPKRLIFIASVYVEGGDASALDDACNHLRNAITKVRRDTGAVVEVLIVGDFNRHDQLWGGDDVSLGRQGEADQIVDLMNEFSLSSLLKRGTKTWHGVGQTGDCESTIDLVLASENLTDSMVKCAILGTDHGSDHCGIETVFDAPWSPPKHQERLLLKNAPWKEINVRIANTLAATQLEGTVQQKTDRLMSAVSEAVRALTPKVKPSPHAKRWWTDDLTQLRQIYTYWRNRARSERRAGRKVPRLEEAAEAAAKQYHDAIQQQKKKHWNEFLADNDNIWKAAKYLKSGDDAAFGKVPQLLRADGTTTTDHKEQAAELLTTFFPSLPDIIDEEGRRPERGSVEMPAITMEEVERQLWAAKSWKAPGEDGLPVVVWKMTWLTVKYRVLDLFQASLEEGTLPRQWRHAKIIPLKKPNKENYSIAKAWRPISLLATLGKVLESVVAERISHAVETHGLLPTSHFGARKQRSAEQALVFLQEQIYTAWRGRRVLSLISFDVKGAYNGVCKERLLQRMKARGIPEDLLRWVEAFCSERTATIQINGQLSEVQNLPQAGLPQGSPLSPILFLFFNADLVQRQINSQGGAIAFVDDFTAWVTGPTAQSNREGIEAIIAEALDWEKRSGATFEAEKTAIIHFAPKAHKIDQEPFTIKGQTIVPRDHVKILGVLMDTRLKYKEHIARAASKGLEAAMELRRLRGLTPATARQLFTSTVAPVVDYASSVWMHACRDKASGPINRVQRVGAQAIVGSFLTVATSVAEAEAHIAATQRRFWRRAVKMWTDIHTLPETHPLRRSTSWIKKFRRYHRSPLYQVADALKNIEMETLETIDPFVLAPWETRVQTDVEAMADSHAVPGGSIQVAVSSSARNRLVGFGVAIKKQPPRYRKLKLKSFFVTLGARSEQNPFSAELAAMAHTLNMLAGLKDYRITLLTSNKAAALAIRNPRQQSGQEFVRQTYKLIQRLQRNGNHINILWVPTSNDNKLLGLAKEQARTATLKDAVPQEAVPRMKSTTLNLARSQATAYNDLPENVGRHVKRVDAALPGKHTRQLYDRLSWKEASVLAQLRTGMARLNGYLHRINVAETDQCACGQARETVEHFLFRCRKWTTQRIALLQCSNTHRGNLSFFLGGKSPSDNPQWTPNLEAVRASIRFASATGRLDAS</sequence>
<dbReference type="STRING" id="104259.A0A0F7U5J0"/>
<proteinExistence type="predicted"/>
<keyword evidence="2" id="KW-0548">Nucleotidyltransferase</keyword>
<reference evidence="3" key="1">
    <citation type="journal article" date="2015" name="Genome Announc.">
        <title>Draft genome sequence of the fungus Penicillium brasilianum MG11.</title>
        <authorList>
            <person name="Horn F."/>
            <person name="Linde J."/>
            <person name="Mattern D.J."/>
            <person name="Walther G."/>
            <person name="Guthke R."/>
            <person name="Brakhage A.A."/>
            <person name="Valiante V."/>
        </authorList>
    </citation>
    <scope>NUCLEOTIDE SEQUENCE [LARGE SCALE GENOMIC DNA]</scope>
    <source>
        <strain evidence="3">MG11</strain>
    </source>
</reference>
<keyword evidence="2" id="KW-0695">RNA-directed DNA polymerase</keyword>
<dbReference type="CDD" id="cd01650">
    <property type="entry name" value="RT_nLTR_like"/>
    <property type="match status" value="1"/>
</dbReference>
<dbReference type="OrthoDB" id="4159828at2759"/>
<accession>A0A0F7U5J0</accession>
<dbReference type="Proteomes" id="UP000042958">
    <property type="component" value="Unassembled WGS sequence"/>
</dbReference>
<dbReference type="GO" id="GO:0003964">
    <property type="term" value="F:RNA-directed DNA polymerase activity"/>
    <property type="evidence" value="ECO:0007669"/>
    <property type="project" value="UniProtKB-KW"/>
</dbReference>
<dbReference type="PANTHER" id="PTHR33481:SF1">
    <property type="entry name" value="ENDONUCLEASE_EXONUCLEASE_PHOSPHATASE DOMAIN-CONTAINING PROTEIN-RELATED"/>
    <property type="match status" value="1"/>
</dbReference>